<keyword evidence="1" id="KW-0328">Glycosyltransferase</keyword>
<evidence type="ECO:0000313" key="5">
    <source>
        <dbReference type="Proteomes" id="UP001596288"/>
    </source>
</evidence>
<sequence length="353" mass="39883">MIKVERYKKNPIITPDMIKPINSGYQVVGAFNAAVTEYKGEILLILRIAERPISNDPNIELAPYFDCETNKTKTIGLDRNSGKYNFDDSRVISTIGKENEFDFLTSISYLRIARSTDGINFVIDDEPFVYPHNEYETFGVEDPRCSKIDNTYYLNFSAVSTHGVCVELISTEDFKSYKHISRIFNPDNKDVALFPEKINGKYYALNRPTVKSTGHNDVWISSSPDLKAFGDHTWLFTGSKDGWDNGRVGAGLPPIKTKYGWLEIYHAADTKSRYCLGAMLLDLNDPTKIVKRLSEPILRPETDYEKNGFFGEVVFSCGATLTGDVLSIYYGVADTSMAVCKFSMMEILNEIMK</sequence>
<dbReference type="Pfam" id="PF04041">
    <property type="entry name" value="Glyco_hydro_130"/>
    <property type="match status" value="1"/>
</dbReference>
<dbReference type="Proteomes" id="UP001596288">
    <property type="component" value="Unassembled WGS sequence"/>
</dbReference>
<comment type="similarity">
    <text evidence="3">Belongs to the glycosyl hydrolase 130 family.</text>
</comment>
<dbReference type="PIRSF" id="PIRSF016202">
    <property type="entry name" value="PH1107"/>
    <property type="match status" value="1"/>
</dbReference>
<dbReference type="RefSeq" id="WP_223876523.1">
    <property type="nucleotide sequence ID" value="NZ_BJDF01000017.1"/>
</dbReference>
<dbReference type="PANTHER" id="PTHR34106:SF5">
    <property type="entry name" value="GLYCOSIDASE"/>
    <property type="match status" value="1"/>
</dbReference>
<evidence type="ECO:0000256" key="3">
    <source>
        <dbReference type="ARBA" id="ARBA00024356"/>
    </source>
</evidence>
<dbReference type="Gene3D" id="2.115.10.20">
    <property type="entry name" value="Glycosyl hydrolase domain, family 43"/>
    <property type="match status" value="1"/>
</dbReference>
<accession>A0ABW1RQH6</accession>
<protein>
    <submittedName>
        <fullName evidence="4">Glycoside hydrolase family 130 protein</fullName>
    </submittedName>
</protein>
<dbReference type="InterPro" id="IPR007184">
    <property type="entry name" value="Mannoside_phosphorylase"/>
</dbReference>
<name>A0ABW1RQH6_9LACO</name>
<dbReference type="EMBL" id="JBHSSF010000041">
    <property type="protein sequence ID" value="MFC6177680.1"/>
    <property type="molecule type" value="Genomic_DNA"/>
</dbReference>
<dbReference type="InterPro" id="IPR023296">
    <property type="entry name" value="Glyco_hydro_beta-prop_sf"/>
</dbReference>
<evidence type="ECO:0000256" key="1">
    <source>
        <dbReference type="ARBA" id="ARBA00022676"/>
    </source>
</evidence>
<comment type="caution">
    <text evidence="4">The sequence shown here is derived from an EMBL/GenBank/DDBJ whole genome shotgun (WGS) entry which is preliminary data.</text>
</comment>
<reference evidence="5" key="1">
    <citation type="journal article" date="2019" name="Int. J. Syst. Evol. Microbiol.">
        <title>The Global Catalogue of Microorganisms (GCM) 10K type strain sequencing project: providing services to taxonomists for standard genome sequencing and annotation.</title>
        <authorList>
            <consortium name="The Broad Institute Genomics Platform"/>
            <consortium name="The Broad Institute Genome Sequencing Center for Infectious Disease"/>
            <person name="Wu L."/>
            <person name="Ma J."/>
        </authorList>
    </citation>
    <scope>NUCLEOTIDE SEQUENCE [LARGE SCALE GENOMIC DNA]</scope>
    <source>
        <strain evidence="5">CCM 8927</strain>
    </source>
</reference>
<evidence type="ECO:0000256" key="2">
    <source>
        <dbReference type="ARBA" id="ARBA00022679"/>
    </source>
</evidence>
<dbReference type="GO" id="GO:0016787">
    <property type="term" value="F:hydrolase activity"/>
    <property type="evidence" value="ECO:0007669"/>
    <property type="project" value="UniProtKB-KW"/>
</dbReference>
<organism evidence="4 5">
    <name type="scientific">Companilactobacillus huachuanensis</name>
    <dbReference type="NCBI Taxonomy" id="2559914"/>
    <lineage>
        <taxon>Bacteria</taxon>
        <taxon>Bacillati</taxon>
        <taxon>Bacillota</taxon>
        <taxon>Bacilli</taxon>
        <taxon>Lactobacillales</taxon>
        <taxon>Lactobacillaceae</taxon>
        <taxon>Companilactobacillus</taxon>
    </lineage>
</organism>
<gene>
    <name evidence="4" type="ORF">ACFQAV_12755</name>
</gene>
<keyword evidence="2" id="KW-0808">Transferase</keyword>
<dbReference type="SUPFAM" id="SSF75005">
    <property type="entry name" value="Arabinanase/levansucrase/invertase"/>
    <property type="match status" value="1"/>
</dbReference>
<keyword evidence="5" id="KW-1185">Reference proteome</keyword>
<keyword evidence="4" id="KW-0378">Hydrolase</keyword>
<dbReference type="CDD" id="cd18612">
    <property type="entry name" value="GH130_Lin0857-like"/>
    <property type="match status" value="1"/>
</dbReference>
<dbReference type="PANTHER" id="PTHR34106">
    <property type="entry name" value="GLYCOSIDASE"/>
    <property type="match status" value="1"/>
</dbReference>
<evidence type="ECO:0000313" key="4">
    <source>
        <dbReference type="EMBL" id="MFC6177680.1"/>
    </source>
</evidence>
<proteinExistence type="inferred from homology"/>